<evidence type="ECO:0000313" key="7">
    <source>
        <dbReference type="Proteomes" id="UP000014760"/>
    </source>
</evidence>
<dbReference type="GO" id="GO:0007338">
    <property type="term" value="P:single fertilization"/>
    <property type="evidence" value="ECO:0007669"/>
    <property type="project" value="TreeGrafter"/>
</dbReference>
<dbReference type="STRING" id="283909.R7VJ64"/>
<dbReference type="InterPro" id="IPR002153">
    <property type="entry name" value="TRPC_channel"/>
</dbReference>
<name>R7VJ64_CAPTE</name>
<dbReference type="PANTHER" id="PTHR10117">
    <property type="entry name" value="TRANSIENT RECEPTOR POTENTIAL CHANNEL"/>
    <property type="match status" value="1"/>
</dbReference>
<keyword evidence="4" id="KW-1133">Transmembrane helix</keyword>
<dbReference type="EMBL" id="KB291810">
    <property type="protein sequence ID" value="ELU18607.1"/>
    <property type="molecule type" value="Genomic_DNA"/>
</dbReference>
<dbReference type="PANTHER" id="PTHR10117:SF80">
    <property type="entry name" value="TRANSIENT-RECEPTOR-POTENTIAL-LIKE PROTEIN"/>
    <property type="match status" value="1"/>
</dbReference>
<dbReference type="Proteomes" id="UP000014760">
    <property type="component" value="Unassembled WGS sequence"/>
</dbReference>
<evidence type="ECO:0000313" key="5">
    <source>
        <dbReference type="EMBL" id="ELU18607.1"/>
    </source>
</evidence>
<evidence type="ECO:0000313" key="6">
    <source>
        <dbReference type="EnsemblMetazoa" id="CapteP101618"/>
    </source>
</evidence>
<proteinExistence type="predicted"/>
<feature type="non-terminal residue" evidence="5">
    <location>
        <position position="1"/>
    </location>
</feature>
<evidence type="ECO:0000256" key="4">
    <source>
        <dbReference type="SAM" id="Phobius"/>
    </source>
</evidence>
<sequence length="63" mass="7153">PHCQQPLASIWYKGLPGWRKRNVAIKTIMVVSLIVLMPAMATDYFILPRSSIGQLLQTPFIKN</sequence>
<dbReference type="AlphaFoldDB" id="R7VJ64"/>
<keyword evidence="4" id="KW-0812">Transmembrane</keyword>
<keyword evidence="7" id="KW-1185">Reference proteome</keyword>
<reference evidence="5 7" key="2">
    <citation type="journal article" date="2013" name="Nature">
        <title>Insights into bilaterian evolution from three spiralian genomes.</title>
        <authorList>
            <person name="Simakov O."/>
            <person name="Marletaz F."/>
            <person name="Cho S.J."/>
            <person name="Edsinger-Gonzales E."/>
            <person name="Havlak P."/>
            <person name="Hellsten U."/>
            <person name="Kuo D.H."/>
            <person name="Larsson T."/>
            <person name="Lv J."/>
            <person name="Arendt D."/>
            <person name="Savage R."/>
            <person name="Osoegawa K."/>
            <person name="de Jong P."/>
            <person name="Grimwood J."/>
            <person name="Chapman J.A."/>
            <person name="Shapiro H."/>
            <person name="Aerts A."/>
            <person name="Otillar R.P."/>
            <person name="Terry A.Y."/>
            <person name="Boore J.L."/>
            <person name="Grigoriev I.V."/>
            <person name="Lindberg D.R."/>
            <person name="Seaver E.C."/>
            <person name="Weisblat D.A."/>
            <person name="Putnam N.H."/>
            <person name="Rokhsar D.S."/>
        </authorList>
    </citation>
    <scope>NUCLEOTIDE SEQUENCE</scope>
    <source>
        <strain evidence="5 7">I ESC-2004</strain>
    </source>
</reference>
<dbReference type="GO" id="GO:0015279">
    <property type="term" value="F:store-operated calcium channel activity"/>
    <property type="evidence" value="ECO:0007669"/>
    <property type="project" value="TreeGrafter"/>
</dbReference>
<keyword evidence="2" id="KW-0406">Ion transport</keyword>
<accession>R7VJ64</accession>
<keyword evidence="1" id="KW-0813">Transport</keyword>
<gene>
    <name evidence="5" type="ORF">CAPTEDRAFT_101618</name>
</gene>
<evidence type="ECO:0000256" key="3">
    <source>
        <dbReference type="ARBA" id="ARBA00023303"/>
    </source>
</evidence>
<organism evidence="5">
    <name type="scientific">Capitella teleta</name>
    <name type="common">Polychaete worm</name>
    <dbReference type="NCBI Taxonomy" id="283909"/>
    <lineage>
        <taxon>Eukaryota</taxon>
        <taxon>Metazoa</taxon>
        <taxon>Spiralia</taxon>
        <taxon>Lophotrochozoa</taxon>
        <taxon>Annelida</taxon>
        <taxon>Polychaeta</taxon>
        <taxon>Sedentaria</taxon>
        <taxon>Scolecida</taxon>
        <taxon>Capitellidae</taxon>
        <taxon>Capitella</taxon>
    </lineage>
</organism>
<protein>
    <submittedName>
        <fullName evidence="5 6">Uncharacterized protein</fullName>
    </submittedName>
</protein>
<dbReference type="GO" id="GO:0051480">
    <property type="term" value="P:regulation of cytosolic calcium ion concentration"/>
    <property type="evidence" value="ECO:0007669"/>
    <property type="project" value="TreeGrafter"/>
</dbReference>
<reference evidence="6" key="3">
    <citation type="submission" date="2015-06" db="UniProtKB">
        <authorList>
            <consortium name="EnsemblMetazoa"/>
        </authorList>
    </citation>
    <scope>IDENTIFICATION</scope>
</reference>
<dbReference type="EMBL" id="AMQN01034696">
    <property type="status" value="NOT_ANNOTATED_CDS"/>
    <property type="molecule type" value="Genomic_DNA"/>
</dbReference>
<evidence type="ECO:0000256" key="1">
    <source>
        <dbReference type="ARBA" id="ARBA00022448"/>
    </source>
</evidence>
<dbReference type="GO" id="GO:0034703">
    <property type="term" value="C:cation channel complex"/>
    <property type="evidence" value="ECO:0007669"/>
    <property type="project" value="TreeGrafter"/>
</dbReference>
<dbReference type="OrthoDB" id="2373987at2759"/>
<dbReference type="HOGENOM" id="CLU_2892396_0_0_1"/>
<keyword evidence="4" id="KW-0472">Membrane</keyword>
<reference evidence="7" key="1">
    <citation type="submission" date="2012-12" db="EMBL/GenBank/DDBJ databases">
        <authorList>
            <person name="Hellsten U."/>
            <person name="Grimwood J."/>
            <person name="Chapman J.A."/>
            <person name="Shapiro H."/>
            <person name="Aerts A."/>
            <person name="Otillar R.P."/>
            <person name="Terry A.Y."/>
            <person name="Boore J.L."/>
            <person name="Simakov O."/>
            <person name="Marletaz F."/>
            <person name="Cho S.-J."/>
            <person name="Edsinger-Gonzales E."/>
            <person name="Havlak P."/>
            <person name="Kuo D.-H."/>
            <person name="Larsson T."/>
            <person name="Lv J."/>
            <person name="Arendt D."/>
            <person name="Savage R."/>
            <person name="Osoegawa K."/>
            <person name="de Jong P."/>
            <person name="Lindberg D.R."/>
            <person name="Seaver E.C."/>
            <person name="Weisblat D.A."/>
            <person name="Putnam N.H."/>
            <person name="Grigoriev I.V."/>
            <person name="Rokhsar D.S."/>
        </authorList>
    </citation>
    <scope>NUCLEOTIDE SEQUENCE</scope>
    <source>
        <strain evidence="7">I ESC-2004</strain>
    </source>
</reference>
<dbReference type="GO" id="GO:0070679">
    <property type="term" value="F:inositol 1,4,5 trisphosphate binding"/>
    <property type="evidence" value="ECO:0007669"/>
    <property type="project" value="TreeGrafter"/>
</dbReference>
<dbReference type="EnsemblMetazoa" id="CapteT101618">
    <property type="protein sequence ID" value="CapteP101618"/>
    <property type="gene ID" value="CapteG101618"/>
</dbReference>
<dbReference type="GO" id="GO:0005886">
    <property type="term" value="C:plasma membrane"/>
    <property type="evidence" value="ECO:0007669"/>
    <property type="project" value="TreeGrafter"/>
</dbReference>
<keyword evidence="3" id="KW-0407">Ion channel</keyword>
<feature type="transmembrane region" description="Helical" evidence="4">
    <location>
        <begin position="23"/>
        <end position="47"/>
    </location>
</feature>
<evidence type="ECO:0000256" key="2">
    <source>
        <dbReference type="ARBA" id="ARBA00023065"/>
    </source>
</evidence>